<accession>A0A3S2TY51</accession>
<comment type="caution">
    <text evidence="2">The sequence shown here is derived from an EMBL/GenBank/DDBJ whole genome shotgun (WGS) entry which is preliminary data.</text>
</comment>
<dbReference type="Proteomes" id="UP000288024">
    <property type="component" value="Unassembled WGS sequence"/>
</dbReference>
<dbReference type="Gene3D" id="1.25.40.10">
    <property type="entry name" value="Tetratricopeptide repeat domain"/>
    <property type="match status" value="1"/>
</dbReference>
<keyword evidence="3" id="KW-1185">Reference proteome</keyword>
<name>A0A3S2TY51_9BACI</name>
<organism evidence="2 3">
    <name type="scientific">Niallia taxi</name>
    <dbReference type="NCBI Taxonomy" id="2499688"/>
    <lineage>
        <taxon>Bacteria</taxon>
        <taxon>Bacillati</taxon>
        <taxon>Bacillota</taxon>
        <taxon>Bacilli</taxon>
        <taxon>Bacillales</taxon>
        <taxon>Bacillaceae</taxon>
        <taxon>Niallia</taxon>
    </lineage>
</organism>
<dbReference type="EMBL" id="RZTZ01000002">
    <property type="protein sequence ID" value="RVT65039.1"/>
    <property type="molecule type" value="Genomic_DNA"/>
</dbReference>
<dbReference type="RefSeq" id="WP_127737196.1">
    <property type="nucleotide sequence ID" value="NZ_RZTZ01000002.1"/>
</dbReference>
<evidence type="ECO:0000313" key="3">
    <source>
        <dbReference type="Proteomes" id="UP000288024"/>
    </source>
</evidence>
<dbReference type="SMART" id="SM00028">
    <property type="entry name" value="TPR"/>
    <property type="match status" value="1"/>
</dbReference>
<evidence type="ECO:0000256" key="1">
    <source>
        <dbReference type="PROSITE-ProRule" id="PRU00339"/>
    </source>
</evidence>
<dbReference type="PROSITE" id="PS50005">
    <property type="entry name" value="TPR"/>
    <property type="match status" value="1"/>
</dbReference>
<sequence>MKKRDLTKKGNIILFPDLDQRYLERGLEAVQNKNFQEAVSCFEKAIEINPDNSEIKTGLVLSYYELGMLQESKKMAKSMLEEGQGDYLQVLDLYMMILVQLHEYEEIATTIEVLLEDKHIPAGKIEHFSKLLDFSRKMAALSGTMEEEYAVEDFGESGLDLASIQDQNEMLLLAAKLEKANVRQYIDEVKEYIGNPQANPFFQSMLLNILKEQEYEQQVLVRKMDREMSVVPKTLEDVRLQEQTVEIIAILKEKLEHQNPVLLENIVALLERHFFLLYPFTLDGKSSGSWAAAYHSIVQDYYGMHDEMGEDISELYHVSASEIETAKAIIASLEEISYPNM</sequence>
<evidence type="ECO:0000313" key="2">
    <source>
        <dbReference type="EMBL" id="RVT65039.1"/>
    </source>
</evidence>
<protein>
    <submittedName>
        <fullName evidence="2">Tetratricopeptide repeat protein</fullName>
    </submittedName>
</protein>
<dbReference type="InterPro" id="IPR019734">
    <property type="entry name" value="TPR_rpt"/>
</dbReference>
<keyword evidence="1" id="KW-0802">TPR repeat</keyword>
<dbReference type="AlphaFoldDB" id="A0A3S2TY51"/>
<dbReference type="InterPro" id="IPR011990">
    <property type="entry name" value="TPR-like_helical_dom_sf"/>
</dbReference>
<feature type="repeat" description="TPR" evidence="1">
    <location>
        <begin position="19"/>
        <end position="52"/>
    </location>
</feature>
<reference evidence="2 3" key="1">
    <citation type="submission" date="2019-01" db="EMBL/GenBank/DDBJ databases">
        <title>Bacillus sp. M5HDSG1-1, whole genome shotgun sequence.</title>
        <authorList>
            <person name="Tuo L."/>
        </authorList>
    </citation>
    <scope>NUCLEOTIDE SEQUENCE [LARGE SCALE GENOMIC DNA]</scope>
    <source>
        <strain evidence="2 3">M5HDSG1-1</strain>
    </source>
</reference>
<dbReference type="Pfam" id="PF14559">
    <property type="entry name" value="TPR_19"/>
    <property type="match status" value="1"/>
</dbReference>
<gene>
    <name evidence="2" type="ORF">EM808_05880</name>
</gene>
<dbReference type="SUPFAM" id="SSF48452">
    <property type="entry name" value="TPR-like"/>
    <property type="match status" value="1"/>
</dbReference>
<proteinExistence type="predicted"/>